<feature type="domain" description="Prolyl 4-hydroxylase alpha subunit Fe(2+) 2OG dioxygenase" evidence="1">
    <location>
        <begin position="127"/>
        <end position="230"/>
    </location>
</feature>
<accession>A0A6C0CCD8</accession>
<sequence>MTSFLGDWFGNKDELTKIKDAYNNAAPFPFVVIPNFFKQDVAEQIYGCFPKAEGTDASQFIKDGWCVYDNPIEGKLAMNNFDEIHKHGVILKDIWDVLESDELVNTICNITGIENLEKDPHRHGAGLHSHPPKGRLDMHLDYSIHPITGKERRVNLLIYMNKDWRDDWNGKLELWEGNKKTMTNVSAAQSISPVFNNAVLFRTSDISWHGMPEPVKCPEGECRKSIAIYYVAERREDAFIRKKALFQARPTDAIRADPAKIEAYDKLCNIRVERILTSTDIEELAPEWKPRWTA</sequence>
<organism evidence="2">
    <name type="scientific">viral metagenome</name>
    <dbReference type="NCBI Taxonomy" id="1070528"/>
    <lineage>
        <taxon>unclassified sequences</taxon>
        <taxon>metagenomes</taxon>
        <taxon>organismal metagenomes</taxon>
    </lineage>
</organism>
<protein>
    <recommendedName>
        <fullName evidence="1">Prolyl 4-hydroxylase alpha subunit Fe(2+) 2OG dioxygenase domain-containing protein</fullName>
    </recommendedName>
</protein>
<proteinExistence type="predicted"/>
<dbReference type="Gene3D" id="2.60.120.620">
    <property type="entry name" value="q2cbj1_9rhob like domain"/>
    <property type="match status" value="1"/>
</dbReference>
<dbReference type="Pfam" id="PF13640">
    <property type="entry name" value="2OG-FeII_Oxy_3"/>
    <property type="match status" value="1"/>
</dbReference>
<evidence type="ECO:0000313" key="2">
    <source>
        <dbReference type="EMBL" id="QHT02111.1"/>
    </source>
</evidence>
<dbReference type="PANTHER" id="PTHR12117">
    <property type="entry name" value="HISTONE ACETYLTRANSFERASE COMPLEX"/>
    <property type="match status" value="1"/>
</dbReference>
<reference evidence="2" key="1">
    <citation type="journal article" date="2020" name="Nature">
        <title>Giant virus diversity and host interactions through global metagenomics.</title>
        <authorList>
            <person name="Schulz F."/>
            <person name="Roux S."/>
            <person name="Paez-Espino D."/>
            <person name="Jungbluth S."/>
            <person name="Walsh D.A."/>
            <person name="Denef V.J."/>
            <person name="McMahon K.D."/>
            <person name="Konstantinidis K.T."/>
            <person name="Eloe-Fadrosh E.A."/>
            <person name="Kyrpides N.C."/>
            <person name="Woyke T."/>
        </authorList>
    </citation>
    <scope>NUCLEOTIDE SEQUENCE</scope>
    <source>
        <strain evidence="2">GVMAG-M-3300020565-3</strain>
    </source>
</reference>
<dbReference type="InterPro" id="IPR051842">
    <property type="entry name" value="uS12_prolyl_hydroxylase"/>
</dbReference>
<name>A0A6C0CCD8_9ZZZZ</name>
<dbReference type="PANTHER" id="PTHR12117:SF0">
    <property type="entry name" value="PROLYL 3-HYDROXYLASE OGFOD1"/>
    <property type="match status" value="1"/>
</dbReference>
<dbReference type="InterPro" id="IPR044862">
    <property type="entry name" value="Pro_4_hyd_alph_FE2OG_OXY"/>
</dbReference>
<dbReference type="EMBL" id="MN739390">
    <property type="protein sequence ID" value="QHT02111.1"/>
    <property type="molecule type" value="Genomic_DNA"/>
</dbReference>
<evidence type="ECO:0000259" key="1">
    <source>
        <dbReference type="Pfam" id="PF13640"/>
    </source>
</evidence>
<dbReference type="AlphaFoldDB" id="A0A6C0CCD8"/>